<proteinExistence type="predicted"/>
<keyword evidence="3" id="KW-1185">Reference proteome</keyword>
<evidence type="ECO:0000313" key="3">
    <source>
        <dbReference type="Proteomes" id="UP001501842"/>
    </source>
</evidence>
<dbReference type="Proteomes" id="UP001501842">
    <property type="component" value="Unassembled WGS sequence"/>
</dbReference>
<dbReference type="EMBL" id="BAAATZ010000037">
    <property type="protein sequence ID" value="GAA2737989.1"/>
    <property type="molecule type" value="Genomic_DNA"/>
</dbReference>
<organism evidence="2 3">
    <name type="scientific">Actinocorallia aurantiaca</name>
    <dbReference type="NCBI Taxonomy" id="46204"/>
    <lineage>
        <taxon>Bacteria</taxon>
        <taxon>Bacillati</taxon>
        <taxon>Actinomycetota</taxon>
        <taxon>Actinomycetes</taxon>
        <taxon>Streptosporangiales</taxon>
        <taxon>Thermomonosporaceae</taxon>
        <taxon>Actinocorallia</taxon>
    </lineage>
</organism>
<evidence type="ECO:0000259" key="1">
    <source>
        <dbReference type="Pfam" id="PF13401"/>
    </source>
</evidence>
<name>A0ABN3UTK2_9ACTN</name>
<dbReference type="Pfam" id="PF13401">
    <property type="entry name" value="AAA_22"/>
    <property type="match status" value="1"/>
</dbReference>
<gene>
    <name evidence="2" type="ORF">GCM10010439_70220</name>
</gene>
<sequence length="1009" mass="110842">MADFRNYLCWAPDKASAVISTEAVNPSAAVFLATHAPLKIRRSLINGRSLVPTDATVEEREVLRDFLETKANTGTLLMPIVGDSGSGKSHLVRWVRENIQAGDRRRVIYLEKSGTSLKAVVEQLLEGVESETLDQLRRDVHTFSEGVDEAGLSRRLVNALNEVLAQTDRESVPSRKARILAGPRGLAALLQDPYVQEHLLADGRYIPQYAAQLLNSREADQPERPPGFTTEDLPLDIMNVRKASDIAQKLLGQLHSTEGLSQDAVTMLNEHMEAAVKRASNIGTGRLVKAMLDVREAYAKENKEIILLIEDFALIQGVQRELLEALTEAAHREGHQRYASMRTLMAVTTGYFKDLPETVMSRVSASTTGYVYDLDQVFDGKDSGVEEIASFAGRYLNAARVGREELEKEAGRSVSNACETCQFKVDCHETFGQTSEGYGLYPYNRSALLRMVHSVAPTGRPWAFVPRAFLGNVIRPVLVYSAHEIEEGAFPTARFRERFTTAEVDTPLSNAVVAYVDEHDPIAPERHKLVLEFWADAPADPSAINPGIRDAFGLHKFDKSTLPEVLGGGAVVTPIQTPKAEPEKIPVSLKRRLQSLEEWASRGKNLDGALARELRTLIVESVYRRYPWAAPISKELSKREVDKAWPVNATSVSIAGTTENIAGADRAPIRFDRTATNSLFFQSLLLVSAKAPGARSEATWRLARLAEHHARDLASSLERYFEAGDADLVLGLRASLIGAALAGHAWPGMSDVDLMDAAFDDGSSWSRGDLDTRVAPWRQLLTKHLSERQNLVMALRTRFGISKGSTGVVRMIDAARALPLVLEASKSWRWEPEGTIPKWIGSAMTGFSSLEGIVDQQAKQFESMMIDIRSRIRPGAAKETIAAVRTSLEAADSVGLSPNSAERDRILAIAALAEKADWRVIGAAHRNLEALRAAPEGERYENAVVATAQDHGVGPQHIRDFLVASDSWLTGALLEAGERTDSMGDSVTDEVQALLREWAELSKAEESTS</sequence>
<feature type="domain" description="ORC1/DEAH AAA+ ATPase" evidence="1">
    <location>
        <begin position="77"/>
        <end position="155"/>
    </location>
</feature>
<dbReference type="RefSeq" id="WP_344457573.1">
    <property type="nucleotide sequence ID" value="NZ_BAAATZ010000037.1"/>
</dbReference>
<comment type="caution">
    <text evidence="2">The sequence shown here is derived from an EMBL/GenBank/DDBJ whole genome shotgun (WGS) entry which is preliminary data.</text>
</comment>
<evidence type="ECO:0000313" key="2">
    <source>
        <dbReference type="EMBL" id="GAA2737989.1"/>
    </source>
</evidence>
<protein>
    <recommendedName>
        <fullName evidence="1">ORC1/DEAH AAA+ ATPase domain-containing protein</fullName>
    </recommendedName>
</protein>
<reference evidence="2 3" key="1">
    <citation type="journal article" date="2019" name="Int. J. Syst. Evol. Microbiol.">
        <title>The Global Catalogue of Microorganisms (GCM) 10K type strain sequencing project: providing services to taxonomists for standard genome sequencing and annotation.</title>
        <authorList>
            <consortium name="The Broad Institute Genomics Platform"/>
            <consortium name="The Broad Institute Genome Sequencing Center for Infectious Disease"/>
            <person name="Wu L."/>
            <person name="Ma J."/>
        </authorList>
    </citation>
    <scope>NUCLEOTIDE SEQUENCE [LARGE SCALE GENOMIC DNA]</scope>
    <source>
        <strain evidence="2 3">JCM 8201</strain>
    </source>
</reference>
<dbReference type="InterPro" id="IPR049945">
    <property type="entry name" value="AAA_22"/>
</dbReference>
<dbReference type="NCBIfam" id="NF041065">
    <property type="entry name" value="DpdH"/>
    <property type="match status" value="1"/>
</dbReference>
<accession>A0ABN3UTK2</accession>